<gene>
    <name evidence="2" type="ORF">COV72_00370</name>
</gene>
<dbReference type="EMBL" id="PCWA01000007">
    <property type="protein sequence ID" value="PIQ90000.1"/>
    <property type="molecule type" value="Genomic_DNA"/>
</dbReference>
<accession>A0A2H0LZY6</accession>
<dbReference type="InterPro" id="IPR007831">
    <property type="entry name" value="T2SS_GspE_N"/>
</dbReference>
<evidence type="ECO:0000313" key="3">
    <source>
        <dbReference type="Proteomes" id="UP000229641"/>
    </source>
</evidence>
<comment type="caution">
    <text evidence="2">The sequence shown here is derived from an EMBL/GenBank/DDBJ whole genome shotgun (WGS) entry which is preliminary data.</text>
</comment>
<protein>
    <recommendedName>
        <fullName evidence="1">Type II secretion system protein GspE N-terminal domain-containing protein</fullName>
    </recommendedName>
</protein>
<feature type="domain" description="Type II secretion system protein GspE N-terminal" evidence="1">
    <location>
        <begin position="70"/>
        <end position="153"/>
    </location>
</feature>
<reference evidence="2 3" key="1">
    <citation type="submission" date="2017-09" db="EMBL/GenBank/DDBJ databases">
        <title>Depth-based differentiation of microbial function through sediment-hosted aquifers and enrichment of novel symbionts in the deep terrestrial subsurface.</title>
        <authorList>
            <person name="Probst A.J."/>
            <person name="Ladd B."/>
            <person name="Jarett J.K."/>
            <person name="Geller-Mcgrath D.E."/>
            <person name="Sieber C.M."/>
            <person name="Emerson J.B."/>
            <person name="Anantharaman K."/>
            <person name="Thomas B.C."/>
            <person name="Malmstrom R."/>
            <person name="Stieglmeier M."/>
            <person name="Klingl A."/>
            <person name="Woyke T."/>
            <person name="Ryan C.M."/>
            <person name="Banfield J.F."/>
        </authorList>
    </citation>
    <scope>NUCLEOTIDE SEQUENCE [LARGE SCALE GENOMIC DNA]</scope>
    <source>
        <strain evidence="2">CG11_big_fil_rev_8_21_14_0_20_42_13</strain>
    </source>
</reference>
<evidence type="ECO:0000259" key="1">
    <source>
        <dbReference type="Pfam" id="PF05157"/>
    </source>
</evidence>
<organism evidence="2 3">
    <name type="scientific">Candidatus Ghiorseimicrobium undicola</name>
    <dbReference type="NCBI Taxonomy" id="1974746"/>
    <lineage>
        <taxon>Bacteria</taxon>
        <taxon>Pseudomonadati</taxon>
        <taxon>Candidatus Omnitrophota</taxon>
        <taxon>Candidatus Ghiorseimicrobium</taxon>
    </lineage>
</organism>
<sequence>MAKTNTYLRRKSSEYLGSLLIRNRIIDYTQLDKAIRTQNNTSPRKLLGEIMLELGFAGEDDLTTAFMSQYHLPYIPLNRFQIHSEAVKLIPPEIIHEHTIMPFQKIGSILSIAIGKPIDNGTIEKIEEMSGHVIQLFLSNLSEIKENISRYYLPNKEIISKTVSSINEYFDSIVPESLS</sequence>
<dbReference type="InterPro" id="IPR037257">
    <property type="entry name" value="T2SS_E_N_sf"/>
</dbReference>
<dbReference type="AlphaFoldDB" id="A0A2H0LZY6"/>
<evidence type="ECO:0000313" key="2">
    <source>
        <dbReference type="EMBL" id="PIQ90000.1"/>
    </source>
</evidence>
<proteinExistence type="predicted"/>
<dbReference type="SUPFAM" id="SSF160246">
    <property type="entry name" value="EspE N-terminal domain-like"/>
    <property type="match status" value="1"/>
</dbReference>
<dbReference type="Pfam" id="PF05157">
    <property type="entry name" value="MshEN"/>
    <property type="match status" value="1"/>
</dbReference>
<dbReference type="Proteomes" id="UP000229641">
    <property type="component" value="Unassembled WGS sequence"/>
</dbReference>
<dbReference type="Gene3D" id="3.30.300.160">
    <property type="entry name" value="Type II secretion system, protein E, N-terminal domain"/>
    <property type="match status" value="1"/>
</dbReference>
<name>A0A2H0LZY6_9BACT</name>